<feature type="non-terminal residue" evidence="5">
    <location>
        <position position="51"/>
    </location>
</feature>
<name>V8N4P1_OPHHA</name>
<organism evidence="5 6">
    <name type="scientific">Ophiophagus hannah</name>
    <name type="common">King cobra</name>
    <name type="synonym">Naja hannah</name>
    <dbReference type="NCBI Taxonomy" id="8665"/>
    <lineage>
        <taxon>Eukaryota</taxon>
        <taxon>Metazoa</taxon>
        <taxon>Chordata</taxon>
        <taxon>Craniata</taxon>
        <taxon>Vertebrata</taxon>
        <taxon>Euteleostomi</taxon>
        <taxon>Lepidosauria</taxon>
        <taxon>Squamata</taxon>
        <taxon>Bifurcata</taxon>
        <taxon>Unidentata</taxon>
        <taxon>Episquamata</taxon>
        <taxon>Toxicofera</taxon>
        <taxon>Serpentes</taxon>
        <taxon>Colubroidea</taxon>
        <taxon>Elapidae</taxon>
        <taxon>Elapinae</taxon>
        <taxon>Ophiophagus</taxon>
    </lineage>
</organism>
<reference evidence="5 6" key="1">
    <citation type="journal article" date="2013" name="Proc. Natl. Acad. Sci. U.S.A.">
        <title>The king cobra genome reveals dynamic gene evolution and adaptation in the snake venom system.</title>
        <authorList>
            <person name="Vonk F.J."/>
            <person name="Casewell N.R."/>
            <person name="Henkel C.V."/>
            <person name="Heimberg A.M."/>
            <person name="Jansen H.J."/>
            <person name="McCleary R.J."/>
            <person name="Kerkkamp H.M."/>
            <person name="Vos R.A."/>
            <person name="Guerreiro I."/>
            <person name="Calvete J.J."/>
            <person name="Wuster W."/>
            <person name="Woods A.E."/>
            <person name="Logan J.M."/>
            <person name="Harrison R.A."/>
            <person name="Castoe T.A."/>
            <person name="de Koning A.P."/>
            <person name="Pollock D.D."/>
            <person name="Yandell M."/>
            <person name="Calderon D."/>
            <person name="Renjifo C."/>
            <person name="Currier R.B."/>
            <person name="Salgado D."/>
            <person name="Pla D."/>
            <person name="Sanz L."/>
            <person name="Hyder A.S."/>
            <person name="Ribeiro J.M."/>
            <person name="Arntzen J.W."/>
            <person name="van den Thillart G.E."/>
            <person name="Boetzer M."/>
            <person name="Pirovano W."/>
            <person name="Dirks R.P."/>
            <person name="Spaink H.P."/>
            <person name="Duboule D."/>
            <person name="McGlinn E."/>
            <person name="Kini R.M."/>
            <person name="Richardson M.K."/>
        </authorList>
    </citation>
    <scope>NUCLEOTIDE SEQUENCE</scope>
    <source>
        <tissue evidence="5">Blood</tissue>
    </source>
</reference>
<evidence type="ECO:0000256" key="2">
    <source>
        <dbReference type="ARBA" id="ARBA00022692"/>
    </source>
</evidence>
<gene>
    <name evidence="5" type="ORF">L345_17792</name>
</gene>
<dbReference type="GO" id="GO:0016020">
    <property type="term" value="C:membrane"/>
    <property type="evidence" value="ECO:0007669"/>
    <property type="project" value="UniProtKB-SubCell"/>
</dbReference>
<evidence type="ECO:0000256" key="3">
    <source>
        <dbReference type="ARBA" id="ARBA00022989"/>
    </source>
</evidence>
<dbReference type="InterPro" id="IPR005828">
    <property type="entry name" value="MFS_sugar_transport-like"/>
</dbReference>
<evidence type="ECO:0000313" key="5">
    <source>
        <dbReference type="EMBL" id="ETE56497.1"/>
    </source>
</evidence>
<dbReference type="OrthoDB" id="6612291at2759"/>
<evidence type="ECO:0000313" key="6">
    <source>
        <dbReference type="Proteomes" id="UP000018936"/>
    </source>
</evidence>
<comment type="subcellular location">
    <subcellularLocation>
        <location evidence="1">Membrane</location>
        <topology evidence="1">Multi-pass membrane protein</topology>
    </subcellularLocation>
</comment>
<protein>
    <submittedName>
        <fullName evidence="5">Uncharacterized protein</fullName>
    </submittedName>
</protein>
<evidence type="ECO:0000256" key="1">
    <source>
        <dbReference type="ARBA" id="ARBA00004141"/>
    </source>
</evidence>
<keyword evidence="3" id="KW-1133">Transmembrane helix</keyword>
<keyword evidence="2" id="KW-0812">Transmembrane</keyword>
<dbReference type="EMBL" id="AZIM01020198">
    <property type="protein sequence ID" value="ETE56497.1"/>
    <property type="molecule type" value="Genomic_DNA"/>
</dbReference>
<dbReference type="Proteomes" id="UP000018936">
    <property type="component" value="Unassembled WGS sequence"/>
</dbReference>
<keyword evidence="6" id="KW-1185">Reference proteome</keyword>
<comment type="caution">
    <text evidence="5">The sequence shown here is derived from an EMBL/GenBank/DDBJ whole genome shotgun (WGS) entry which is preliminary data.</text>
</comment>
<dbReference type="PANTHER" id="PTHR48021:SF59">
    <property type="entry name" value="SOLUTE CARRIER FAMILY 2, FACILITATED GLUCOSE TRANSPORTER MEMBER 6"/>
    <property type="match status" value="1"/>
</dbReference>
<dbReference type="InterPro" id="IPR036259">
    <property type="entry name" value="MFS_trans_sf"/>
</dbReference>
<dbReference type="InterPro" id="IPR050549">
    <property type="entry name" value="MFS_Trehalose_Transporter"/>
</dbReference>
<dbReference type="Gene3D" id="1.20.1250.20">
    <property type="entry name" value="MFS general substrate transporter like domains"/>
    <property type="match status" value="1"/>
</dbReference>
<dbReference type="Pfam" id="PF00083">
    <property type="entry name" value="Sugar_tr"/>
    <property type="match status" value="1"/>
</dbReference>
<dbReference type="AlphaFoldDB" id="V8N4P1"/>
<dbReference type="GO" id="GO:0022857">
    <property type="term" value="F:transmembrane transporter activity"/>
    <property type="evidence" value="ECO:0007669"/>
    <property type="project" value="InterPro"/>
</dbReference>
<proteinExistence type="predicted"/>
<sequence length="51" mass="6140">MISLLFFMPDSPRFLISKGKEDEALCALRWLRGQDVDYWWEYEQIKASVQE</sequence>
<accession>V8N4P1</accession>
<dbReference type="PANTHER" id="PTHR48021">
    <property type="match status" value="1"/>
</dbReference>
<keyword evidence="4" id="KW-0472">Membrane</keyword>
<evidence type="ECO:0000256" key="4">
    <source>
        <dbReference type="ARBA" id="ARBA00023136"/>
    </source>
</evidence>